<gene>
    <name evidence="2" type="ORF">RchiOBHm_Chr4g0436631</name>
</gene>
<dbReference type="InterPro" id="IPR036397">
    <property type="entry name" value="RNaseH_sf"/>
</dbReference>
<dbReference type="GO" id="GO:0003676">
    <property type="term" value="F:nucleic acid binding"/>
    <property type="evidence" value="ECO:0007669"/>
    <property type="project" value="InterPro"/>
</dbReference>
<dbReference type="Proteomes" id="UP000238479">
    <property type="component" value="Chromosome 4"/>
</dbReference>
<dbReference type="STRING" id="74649.A0A2P6R232"/>
<dbReference type="GO" id="GO:0003964">
    <property type="term" value="F:RNA-directed DNA polymerase activity"/>
    <property type="evidence" value="ECO:0007669"/>
    <property type="project" value="UniProtKB-KW"/>
</dbReference>
<organism evidence="2 3">
    <name type="scientific">Rosa chinensis</name>
    <name type="common">China rose</name>
    <dbReference type="NCBI Taxonomy" id="74649"/>
    <lineage>
        <taxon>Eukaryota</taxon>
        <taxon>Viridiplantae</taxon>
        <taxon>Streptophyta</taxon>
        <taxon>Embryophyta</taxon>
        <taxon>Tracheophyta</taxon>
        <taxon>Spermatophyta</taxon>
        <taxon>Magnoliopsida</taxon>
        <taxon>eudicotyledons</taxon>
        <taxon>Gunneridae</taxon>
        <taxon>Pentapetalae</taxon>
        <taxon>rosids</taxon>
        <taxon>fabids</taxon>
        <taxon>Rosales</taxon>
        <taxon>Rosaceae</taxon>
        <taxon>Rosoideae</taxon>
        <taxon>Rosoideae incertae sedis</taxon>
        <taxon>Rosa</taxon>
    </lineage>
</organism>
<dbReference type="PANTHER" id="PTHR42648:SF28">
    <property type="entry name" value="TRANSPOSON-ENCODED PROTEIN WITH RIBONUCLEASE H-LIKE AND RETROVIRUS ZINC FINGER-LIKE DOMAINS"/>
    <property type="match status" value="1"/>
</dbReference>
<dbReference type="EMBL" id="PDCK01000042">
    <property type="protein sequence ID" value="PRQ40495.1"/>
    <property type="molecule type" value="Genomic_DNA"/>
</dbReference>
<proteinExistence type="predicted"/>
<dbReference type="InterPro" id="IPR012337">
    <property type="entry name" value="RNaseH-like_sf"/>
</dbReference>
<dbReference type="InterPro" id="IPR039537">
    <property type="entry name" value="Retrotran_Ty1/copia-like"/>
</dbReference>
<feature type="domain" description="GAG-pre-integrase" evidence="1">
    <location>
        <begin position="20"/>
        <end position="81"/>
    </location>
</feature>
<sequence>MMCQDLATKEQIGEGFYLNGLYYLSKDFRVPKASQANLSLAQEHQLWHQRLAHPSEHVLSSVFPNLCKESFQCEICHLAKSTRLPFGSSVSRARKPFEIVHSDIWGPAPLDSFDGYKYFVTFVDDFSRISIILSQLCSQLKSTLSDQIMVPNICPKSCHNF</sequence>
<dbReference type="AlphaFoldDB" id="A0A2P6R232"/>
<dbReference type="Pfam" id="PF13976">
    <property type="entry name" value="gag_pre-integrs"/>
    <property type="match status" value="1"/>
</dbReference>
<keyword evidence="2" id="KW-0695">RNA-directed DNA polymerase</keyword>
<reference evidence="2 3" key="1">
    <citation type="journal article" date="2018" name="Nat. Genet.">
        <title>The Rosa genome provides new insights in the design of modern roses.</title>
        <authorList>
            <person name="Bendahmane M."/>
        </authorList>
    </citation>
    <scope>NUCLEOTIDE SEQUENCE [LARGE SCALE GENOMIC DNA]</scope>
    <source>
        <strain evidence="3">cv. Old Blush</strain>
    </source>
</reference>
<keyword evidence="2" id="KW-0548">Nucleotidyltransferase</keyword>
<accession>A0A2P6R232</accession>
<evidence type="ECO:0000313" key="2">
    <source>
        <dbReference type="EMBL" id="PRQ40495.1"/>
    </source>
</evidence>
<dbReference type="Gramene" id="PRQ40495">
    <property type="protein sequence ID" value="PRQ40495"/>
    <property type="gene ID" value="RchiOBHm_Chr4g0436631"/>
</dbReference>
<evidence type="ECO:0000259" key="1">
    <source>
        <dbReference type="Pfam" id="PF13976"/>
    </source>
</evidence>
<name>A0A2P6R232_ROSCH</name>
<dbReference type="EC" id="2.7.7.49" evidence="2"/>
<protein>
    <submittedName>
        <fullName evidence="2">Putative RNA-directed DNA polymerase</fullName>
        <ecNumber evidence="2">2.7.7.49</ecNumber>
    </submittedName>
</protein>
<dbReference type="PANTHER" id="PTHR42648">
    <property type="entry name" value="TRANSPOSASE, PUTATIVE-RELATED"/>
    <property type="match status" value="1"/>
</dbReference>
<dbReference type="InterPro" id="IPR025724">
    <property type="entry name" value="GAG-pre-integrase_dom"/>
</dbReference>
<evidence type="ECO:0000313" key="3">
    <source>
        <dbReference type="Proteomes" id="UP000238479"/>
    </source>
</evidence>
<dbReference type="Gene3D" id="3.30.420.10">
    <property type="entry name" value="Ribonuclease H-like superfamily/Ribonuclease H"/>
    <property type="match status" value="1"/>
</dbReference>
<dbReference type="OMA" id="KESFQCE"/>
<dbReference type="SUPFAM" id="SSF53098">
    <property type="entry name" value="Ribonuclease H-like"/>
    <property type="match status" value="1"/>
</dbReference>
<keyword evidence="3" id="KW-1185">Reference proteome</keyword>
<comment type="caution">
    <text evidence="2">The sequence shown here is derived from an EMBL/GenBank/DDBJ whole genome shotgun (WGS) entry which is preliminary data.</text>
</comment>
<keyword evidence="2" id="KW-0808">Transferase</keyword>